<keyword evidence="3" id="KW-1185">Reference proteome</keyword>
<organism evidence="2 3">
    <name type="scientific">Lottiidibacillus patelloidae</name>
    <dbReference type="NCBI Taxonomy" id="2670334"/>
    <lineage>
        <taxon>Bacteria</taxon>
        <taxon>Bacillati</taxon>
        <taxon>Bacillota</taxon>
        <taxon>Bacilli</taxon>
        <taxon>Bacillales</taxon>
        <taxon>Bacillaceae</taxon>
        <taxon>Lottiidibacillus</taxon>
    </lineage>
</organism>
<reference evidence="3" key="1">
    <citation type="submission" date="2017-08" db="EMBL/GenBank/DDBJ databases">
        <authorList>
            <person name="Huang Z."/>
        </authorList>
    </citation>
    <scope>NUCLEOTIDE SEQUENCE [LARGE SCALE GENOMIC DNA]</scope>
    <source>
        <strain evidence="3">SA5d-4</strain>
    </source>
</reference>
<dbReference type="Gene3D" id="2.60.40.2360">
    <property type="entry name" value="Intracellular proteinase inhibitor BsuPI"/>
    <property type="match status" value="1"/>
</dbReference>
<protein>
    <submittedName>
        <fullName evidence="2">Uncharacterized protein</fullName>
    </submittedName>
</protein>
<dbReference type="Proteomes" id="UP000217083">
    <property type="component" value="Unassembled WGS sequence"/>
</dbReference>
<evidence type="ECO:0000313" key="3">
    <source>
        <dbReference type="Proteomes" id="UP000217083"/>
    </source>
</evidence>
<comment type="caution">
    <text evidence="2">The sequence shown here is derived from an EMBL/GenBank/DDBJ whole genome shotgun (WGS) entry which is preliminary data.</text>
</comment>
<evidence type="ECO:0000256" key="1">
    <source>
        <dbReference type="SAM" id="Phobius"/>
    </source>
</evidence>
<keyword evidence="1" id="KW-0812">Transmembrane</keyword>
<name>A0A263BXH5_9BACI</name>
<proteinExistence type="predicted"/>
<feature type="transmembrane region" description="Helical" evidence="1">
    <location>
        <begin position="51"/>
        <end position="70"/>
    </location>
</feature>
<dbReference type="InterPro" id="IPR038144">
    <property type="entry name" value="IPI"/>
</dbReference>
<evidence type="ECO:0000313" key="2">
    <source>
        <dbReference type="EMBL" id="OZM58272.1"/>
    </source>
</evidence>
<gene>
    <name evidence="2" type="ORF">CIB95_01490</name>
</gene>
<dbReference type="AlphaFoldDB" id="A0A263BXH5"/>
<dbReference type="RefSeq" id="WP_094920882.1">
    <property type="nucleotide sequence ID" value="NZ_NPIA01000001.1"/>
</dbReference>
<sequence>MKKAWDNKKIDHLFKQLPKQTMSDGNKQKISNHLESLYENSSAKKLSFRVWITRSTLTAFTIMALFFFLFTTEGKDLTNQLFTKYITTNENIGQQEDPTLATNDDELLFIEEKDGLEYKVILNNTTFNEGEEIEVDVTVTNVSNSDISYVSGSSSCPTTGINITIEHKSGKRLLKVAKHAEDRVCTDDVNFSILKPGETRTLQETFITQYENGNSSNIQAGEYMVNVGFFTKVNTIFTFPITITTSTTEVGVNELEAIVLAKDQKEIIEWMNIEDRTLLAVITEDGTTYYSLNTQKNEWNKVEGELKVNPEHLVNAFATYFAEDAYWIITFNQATSPYLEMKVKIDAYTSEILEIWEASEESLTTEADEQGFLYLEDILKSFETHGIGPLQHWVNDGSEEESIIAKKYSNTKSVTYYIQDEIVFHLYVCESIEERKKVYEEFKGEFKMKSFIHGTMIIDNVLIFFQGYQKRGLYEREWPVRLKQVDRDLSNR</sequence>
<reference evidence="2 3" key="2">
    <citation type="submission" date="2017-09" db="EMBL/GenBank/DDBJ databases">
        <title>Bacillus patelloidae sp. nov., isolated from the intestinal tract of a marine limpet.</title>
        <authorList>
            <person name="Liu R."/>
            <person name="Dong C."/>
            <person name="Shao Z."/>
        </authorList>
    </citation>
    <scope>NUCLEOTIDE SEQUENCE [LARGE SCALE GENOMIC DNA]</scope>
    <source>
        <strain evidence="2 3">SA5d-4</strain>
    </source>
</reference>
<dbReference type="EMBL" id="NPIA01000001">
    <property type="protein sequence ID" value="OZM58272.1"/>
    <property type="molecule type" value="Genomic_DNA"/>
</dbReference>
<keyword evidence="1" id="KW-1133">Transmembrane helix</keyword>
<keyword evidence="1" id="KW-0472">Membrane</keyword>
<accession>A0A263BXH5</accession>